<protein>
    <submittedName>
        <fullName evidence="1">HET-domain-containing protein</fullName>
    </submittedName>
</protein>
<accession>A0ACB8BJW9</accession>
<keyword evidence="2" id="KW-1185">Reference proteome</keyword>
<evidence type="ECO:0000313" key="2">
    <source>
        <dbReference type="Proteomes" id="UP000790709"/>
    </source>
</evidence>
<name>A0ACB8BJW9_9AGAM</name>
<dbReference type="Proteomes" id="UP000790709">
    <property type="component" value="Unassembled WGS sequence"/>
</dbReference>
<sequence length="558" mass="61460">MDLAAVYAPLPSCSFRLLTILPSSPSDPSLISCQLSTHPLSSAPPYTALSYTWGSHRNPLPVQLGNNCFPVRQNLHQALTHIRINAKGNPVTLWADAICINQDDPDERTDQVRQMHTIYTNASDVLVWLGPSSPDSSAALDFVLELPDLLTEAKRAGSAKSQKVLNDPSLQDRWHALGRLLTRPWWRRVWIIQEISLARSARLLVGTHSIPWSSMYALLSELKHSWQWALHTKTEPDVATIIRLASTSRSIFDIAPSLAAHGHTADLGALLKITHLFKSTDPRDKIYALLGLTDAHTQHHIQPDYRKSTSDNANFSLSWTVNNPDPWLDDIGVDGGHEIAKSRKIYAAGDPALAGVQPVAPKFAGSVMNLPGVQFDTIVELDMYKLFDLLEYSHNRITETQVVEKLKTEADTGEGADLPYIAGGSSRMAFYRTLLLDCDIPYINPGTGSPQRLPKPTLDVKSSKDTPSPIPIPPKSASEVDVLLHKIQGSLAFFYGRCFAMTSTGYMGVVPRTAKPGDWVCVLLGGELPFVIRKVGDGFFRLVGECYLQGIMDGEVME</sequence>
<dbReference type="EMBL" id="MU266387">
    <property type="protein sequence ID" value="KAH7926181.1"/>
    <property type="molecule type" value="Genomic_DNA"/>
</dbReference>
<organism evidence="1 2">
    <name type="scientific">Leucogyrophana mollusca</name>
    <dbReference type="NCBI Taxonomy" id="85980"/>
    <lineage>
        <taxon>Eukaryota</taxon>
        <taxon>Fungi</taxon>
        <taxon>Dikarya</taxon>
        <taxon>Basidiomycota</taxon>
        <taxon>Agaricomycotina</taxon>
        <taxon>Agaricomycetes</taxon>
        <taxon>Agaricomycetidae</taxon>
        <taxon>Boletales</taxon>
        <taxon>Boletales incertae sedis</taxon>
        <taxon>Leucogyrophana</taxon>
    </lineage>
</organism>
<reference evidence="1" key="1">
    <citation type="journal article" date="2021" name="New Phytol.">
        <title>Evolutionary innovations through gain and loss of genes in the ectomycorrhizal Boletales.</title>
        <authorList>
            <person name="Wu G."/>
            <person name="Miyauchi S."/>
            <person name="Morin E."/>
            <person name="Kuo A."/>
            <person name="Drula E."/>
            <person name="Varga T."/>
            <person name="Kohler A."/>
            <person name="Feng B."/>
            <person name="Cao Y."/>
            <person name="Lipzen A."/>
            <person name="Daum C."/>
            <person name="Hundley H."/>
            <person name="Pangilinan J."/>
            <person name="Johnson J."/>
            <person name="Barry K."/>
            <person name="LaButti K."/>
            <person name="Ng V."/>
            <person name="Ahrendt S."/>
            <person name="Min B."/>
            <person name="Choi I.G."/>
            <person name="Park H."/>
            <person name="Plett J.M."/>
            <person name="Magnuson J."/>
            <person name="Spatafora J.W."/>
            <person name="Nagy L.G."/>
            <person name="Henrissat B."/>
            <person name="Grigoriev I.V."/>
            <person name="Yang Z.L."/>
            <person name="Xu J."/>
            <person name="Martin F.M."/>
        </authorList>
    </citation>
    <scope>NUCLEOTIDE SEQUENCE</scope>
    <source>
        <strain evidence="1">KUC20120723A-06</strain>
    </source>
</reference>
<proteinExistence type="predicted"/>
<evidence type="ECO:0000313" key="1">
    <source>
        <dbReference type="EMBL" id="KAH7926181.1"/>
    </source>
</evidence>
<feature type="non-terminal residue" evidence="1">
    <location>
        <position position="558"/>
    </location>
</feature>
<comment type="caution">
    <text evidence="1">The sequence shown here is derived from an EMBL/GenBank/DDBJ whole genome shotgun (WGS) entry which is preliminary data.</text>
</comment>
<gene>
    <name evidence="1" type="ORF">BV22DRAFT_1087489</name>
</gene>